<reference evidence="2" key="1">
    <citation type="journal article" date="2015" name="Nature">
        <title>Complex archaea that bridge the gap between prokaryotes and eukaryotes.</title>
        <authorList>
            <person name="Spang A."/>
            <person name="Saw J.H."/>
            <person name="Jorgensen S.L."/>
            <person name="Zaremba-Niedzwiedzka K."/>
            <person name="Martijn J."/>
            <person name="Lind A.E."/>
            <person name="van Eijk R."/>
            <person name="Schleper C."/>
            <person name="Guy L."/>
            <person name="Ettema T.J."/>
        </authorList>
    </citation>
    <scope>NUCLEOTIDE SEQUENCE</scope>
</reference>
<feature type="transmembrane region" description="Helical" evidence="1">
    <location>
        <begin position="273"/>
        <end position="298"/>
    </location>
</feature>
<dbReference type="AlphaFoldDB" id="A0A0F8XG87"/>
<sequence>MPALPADAVMVAKVRFEASATVVAVANVFGRAIDVSDAVTVVSLDTDTTGAELTELADGSETTLHSHAGGDGCVLVGSNVIGFDAPALDAKGIRRGEEIYDTHDLATLLLPGLPEYGLAALAGHFEIEMPVHHRALPDAETAHGIFLALADRGAALPADVLSQAAAWLAPTAWPWRNFFREAWEEVAAEGRAGRSFALSRPEIAEPLQPRERRRPIDPEEALAVLASARGRPEVLPQFEERPQQQAALRVVTQALNEEHRLLLEAGTGTGKELVIGFLIVLAFLIAVLGAYTLVFTMIWPAWTEAWELGLLYQAPLFIASIPLVGIARFRARRYRLSRTLWRGIRGAQSGSSTHYG</sequence>
<dbReference type="SUPFAM" id="SSF53098">
    <property type="entry name" value="Ribonuclease H-like"/>
    <property type="match status" value="1"/>
</dbReference>
<dbReference type="InterPro" id="IPR027417">
    <property type="entry name" value="P-loop_NTPase"/>
</dbReference>
<keyword evidence="1" id="KW-0812">Transmembrane</keyword>
<feature type="transmembrane region" description="Helical" evidence="1">
    <location>
        <begin position="310"/>
        <end position="329"/>
    </location>
</feature>
<keyword evidence="1" id="KW-0472">Membrane</keyword>
<dbReference type="GO" id="GO:0003676">
    <property type="term" value="F:nucleic acid binding"/>
    <property type="evidence" value="ECO:0007669"/>
    <property type="project" value="InterPro"/>
</dbReference>
<dbReference type="InterPro" id="IPR036397">
    <property type="entry name" value="RNaseH_sf"/>
</dbReference>
<proteinExistence type="predicted"/>
<gene>
    <name evidence="2" type="ORF">LCGC14_2946580</name>
</gene>
<dbReference type="Pfam" id="PF05987">
    <property type="entry name" value="DUF898"/>
    <property type="match status" value="1"/>
</dbReference>
<feature type="non-terminal residue" evidence="2">
    <location>
        <position position="356"/>
    </location>
</feature>
<protein>
    <recommendedName>
        <fullName evidence="3">Exonuclease domain-containing protein</fullName>
    </recommendedName>
</protein>
<evidence type="ECO:0008006" key="3">
    <source>
        <dbReference type="Google" id="ProtNLM"/>
    </source>
</evidence>
<keyword evidence="1" id="KW-1133">Transmembrane helix</keyword>
<comment type="caution">
    <text evidence="2">The sequence shown here is derived from an EMBL/GenBank/DDBJ whole genome shotgun (WGS) entry which is preliminary data.</text>
</comment>
<evidence type="ECO:0000256" key="1">
    <source>
        <dbReference type="SAM" id="Phobius"/>
    </source>
</evidence>
<dbReference type="EMBL" id="LAZR01059254">
    <property type="protein sequence ID" value="KKK68187.1"/>
    <property type="molecule type" value="Genomic_DNA"/>
</dbReference>
<evidence type="ECO:0000313" key="2">
    <source>
        <dbReference type="EMBL" id="KKK68187.1"/>
    </source>
</evidence>
<dbReference type="InterPro" id="IPR010295">
    <property type="entry name" value="DUF898"/>
</dbReference>
<dbReference type="InterPro" id="IPR012337">
    <property type="entry name" value="RNaseH-like_sf"/>
</dbReference>
<name>A0A0F8XG87_9ZZZZ</name>
<dbReference type="Gene3D" id="3.30.420.10">
    <property type="entry name" value="Ribonuclease H-like superfamily/Ribonuclease H"/>
    <property type="match status" value="1"/>
</dbReference>
<accession>A0A0F8XG87</accession>
<organism evidence="2">
    <name type="scientific">marine sediment metagenome</name>
    <dbReference type="NCBI Taxonomy" id="412755"/>
    <lineage>
        <taxon>unclassified sequences</taxon>
        <taxon>metagenomes</taxon>
        <taxon>ecological metagenomes</taxon>
    </lineage>
</organism>
<dbReference type="Gene3D" id="3.40.50.300">
    <property type="entry name" value="P-loop containing nucleotide triphosphate hydrolases"/>
    <property type="match status" value="1"/>
</dbReference>